<evidence type="ECO:0000313" key="7">
    <source>
        <dbReference type="Proteomes" id="UP000085678"/>
    </source>
</evidence>
<evidence type="ECO:0000256" key="3">
    <source>
        <dbReference type="ARBA" id="ARBA00022536"/>
    </source>
</evidence>
<evidence type="ECO:0000256" key="2">
    <source>
        <dbReference type="ARBA" id="ARBA00022530"/>
    </source>
</evidence>
<dbReference type="CDD" id="cd00087">
    <property type="entry name" value="FReD"/>
    <property type="match status" value="1"/>
</dbReference>
<dbReference type="SUPFAM" id="SSF49265">
    <property type="entry name" value="Fibronectin type III"/>
    <property type="match status" value="1"/>
</dbReference>
<dbReference type="PROSITE" id="PS51406">
    <property type="entry name" value="FIBRINOGEN_C_2"/>
    <property type="match status" value="1"/>
</dbReference>
<dbReference type="Gene3D" id="3.90.215.10">
    <property type="entry name" value="Gamma Fibrinogen, chain A, domain 1"/>
    <property type="match status" value="1"/>
</dbReference>
<name>A0A1S3KEX1_LINAN</name>
<dbReference type="InterPro" id="IPR036056">
    <property type="entry name" value="Fibrinogen-like_C"/>
</dbReference>
<evidence type="ECO:0000313" key="8">
    <source>
        <dbReference type="RefSeq" id="XP_013420999.2"/>
    </source>
</evidence>
<dbReference type="InterPro" id="IPR020837">
    <property type="entry name" value="Fibrinogen_CS"/>
</dbReference>
<dbReference type="GeneID" id="106181219"/>
<keyword evidence="2" id="KW-0964">Secreted</keyword>
<sequence>MVDVLFIKARNRGVSLQPRSARCLSANYHKESNACELNDKTIHDDAGTVPVADSGWVYLNPELGPPQSPAILFINTTWLHTITVTWVAGDDGGFDQTFTLDIKEASDDDSSFVTKLTMADPGHRSNVTSVLANLTKGVTYTLRLTSSNTKPIGINSSSVASNFTIDGRDCAELYKSGEVRSGVYQIHPGNSADPFGVYCDMTTDGGGWTLFQKRMDGSVDFYRGWNDYKHGFGTLSGEHWLGNDKIHLLTTQDIYELRVDMEDVSGVWAYAWYANMSISSETTNYQLMVGTYSGDAGDDLTFHSGHPFSTKDRDNDAREHGSCAQAFQGAWWYVNCHASNLNGRYLLGNHASFADGVNWYLFRGHQNSLKTTEMKIRPVHF</sequence>
<dbReference type="InterPro" id="IPR013783">
    <property type="entry name" value="Ig-like_fold"/>
</dbReference>
<organism evidence="7 8">
    <name type="scientific">Lingula anatina</name>
    <name type="common">Brachiopod</name>
    <name type="synonym">Lingula unguis</name>
    <dbReference type="NCBI Taxonomy" id="7574"/>
    <lineage>
        <taxon>Eukaryota</taxon>
        <taxon>Metazoa</taxon>
        <taxon>Spiralia</taxon>
        <taxon>Lophotrochozoa</taxon>
        <taxon>Brachiopoda</taxon>
        <taxon>Linguliformea</taxon>
        <taxon>Lingulata</taxon>
        <taxon>Lingulida</taxon>
        <taxon>Linguloidea</taxon>
        <taxon>Lingulidae</taxon>
        <taxon>Lingula</taxon>
    </lineage>
</organism>
<dbReference type="PROSITE" id="PS00514">
    <property type="entry name" value="FIBRINOGEN_C_1"/>
    <property type="match status" value="1"/>
</dbReference>
<keyword evidence="7" id="KW-1185">Reference proteome</keyword>
<dbReference type="Pfam" id="PF00147">
    <property type="entry name" value="Fibrinogen_C"/>
    <property type="match status" value="1"/>
</dbReference>
<dbReference type="PANTHER" id="PTHR19143">
    <property type="entry name" value="FIBRINOGEN/TENASCIN/ANGIOPOEITIN"/>
    <property type="match status" value="1"/>
</dbReference>
<dbReference type="InterPro" id="IPR002181">
    <property type="entry name" value="Fibrinogen_a/b/g_C_dom"/>
</dbReference>
<reference evidence="8" key="1">
    <citation type="submission" date="2025-08" db="UniProtKB">
        <authorList>
            <consortium name="RefSeq"/>
        </authorList>
    </citation>
    <scope>IDENTIFICATION</scope>
    <source>
        <tissue evidence="8">Gonads</tissue>
    </source>
</reference>
<proteinExistence type="predicted"/>
<evidence type="ECO:0000256" key="1">
    <source>
        <dbReference type="ARBA" id="ARBA00004498"/>
    </source>
</evidence>
<dbReference type="CDD" id="cd00063">
    <property type="entry name" value="FN3"/>
    <property type="match status" value="1"/>
</dbReference>
<dbReference type="InterPro" id="IPR036116">
    <property type="entry name" value="FN3_sf"/>
</dbReference>
<comment type="subcellular location">
    <subcellularLocation>
        <location evidence="1">Secreted</location>
        <location evidence="1">Extracellular space</location>
        <location evidence="1">Extracellular matrix</location>
    </subcellularLocation>
</comment>
<dbReference type="InterPro" id="IPR050373">
    <property type="entry name" value="Fibrinogen_C-term_domain"/>
</dbReference>
<evidence type="ECO:0000259" key="5">
    <source>
        <dbReference type="PROSITE" id="PS50853"/>
    </source>
</evidence>
<feature type="domain" description="Fibronectin type-III" evidence="5">
    <location>
        <begin position="65"/>
        <end position="168"/>
    </location>
</feature>
<dbReference type="SUPFAM" id="SSF56496">
    <property type="entry name" value="Fibrinogen C-terminal domain-like"/>
    <property type="match status" value="1"/>
</dbReference>
<gene>
    <name evidence="8" type="primary">LOC106181219</name>
</gene>
<keyword evidence="2" id="KW-0272">Extracellular matrix</keyword>
<evidence type="ECO:0000256" key="4">
    <source>
        <dbReference type="ARBA" id="ARBA00023157"/>
    </source>
</evidence>
<feature type="domain" description="Fibrinogen C-terminal" evidence="6">
    <location>
        <begin position="161"/>
        <end position="380"/>
    </location>
</feature>
<dbReference type="NCBIfam" id="NF040941">
    <property type="entry name" value="GGGWT_bact"/>
    <property type="match status" value="1"/>
</dbReference>
<dbReference type="SMART" id="SM00186">
    <property type="entry name" value="FBG"/>
    <property type="match status" value="1"/>
</dbReference>
<keyword evidence="3" id="KW-0245">EGF-like domain</keyword>
<evidence type="ECO:0000259" key="6">
    <source>
        <dbReference type="PROSITE" id="PS51406"/>
    </source>
</evidence>
<dbReference type="InterPro" id="IPR003961">
    <property type="entry name" value="FN3_dom"/>
</dbReference>
<dbReference type="InParanoid" id="A0A1S3KEX1"/>
<dbReference type="InterPro" id="IPR014716">
    <property type="entry name" value="Fibrinogen_a/b/g_C_1"/>
</dbReference>
<dbReference type="Proteomes" id="UP000085678">
    <property type="component" value="Unplaced"/>
</dbReference>
<protein>
    <submittedName>
        <fullName evidence="8">Microfibril-associated glycoprotein 4-like</fullName>
    </submittedName>
</protein>
<dbReference type="Gene3D" id="2.60.40.10">
    <property type="entry name" value="Immunoglobulins"/>
    <property type="match status" value="1"/>
</dbReference>
<dbReference type="OrthoDB" id="6103303at2759"/>
<dbReference type="GO" id="GO:0005615">
    <property type="term" value="C:extracellular space"/>
    <property type="evidence" value="ECO:0007669"/>
    <property type="project" value="TreeGrafter"/>
</dbReference>
<dbReference type="RefSeq" id="XP_013420999.2">
    <property type="nucleotide sequence ID" value="XM_013565545.2"/>
</dbReference>
<dbReference type="PROSITE" id="PS50853">
    <property type="entry name" value="FN3"/>
    <property type="match status" value="1"/>
</dbReference>
<dbReference type="PANTHER" id="PTHR19143:SF458">
    <property type="entry name" value="FIBRINOGEN C-TERMINAL DOMAIN-CONTAINING PROTEIN-RELATED"/>
    <property type="match status" value="1"/>
</dbReference>
<dbReference type="KEGG" id="lak:106181219"/>
<dbReference type="FunCoup" id="A0A1S3KEX1">
    <property type="interactions" value="42"/>
</dbReference>
<dbReference type="AlphaFoldDB" id="A0A1S3KEX1"/>
<keyword evidence="4" id="KW-1015">Disulfide bond</keyword>
<dbReference type="FunFam" id="3.90.215.10:FF:000001">
    <property type="entry name" value="Tenascin isoform 1"/>
    <property type="match status" value="1"/>
</dbReference>
<accession>A0A1S3KEX1</accession>